<reference evidence="4" key="1">
    <citation type="submission" date="2022-06" db="EMBL/GenBank/DDBJ databases">
        <title>Isolation of gut microbiota from human fecal samples.</title>
        <authorList>
            <person name="Pamer E.G."/>
            <person name="Barat B."/>
            <person name="Waligurski E."/>
            <person name="Medina S."/>
            <person name="Paddock L."/>
            <person name="Mostad J."/>
        </authorList>
    </citation>
    <scope>NUCLEOTIDE SEQUENCE</scope>
    <source>
        <strain evidence="4">DFI.9.91</strain>
    </source>
</reference>
<dbReference type="InterPro" id="IPR025645">
    <property type="entry name" value="DUF4349"/>
</dbReference>
<evidence type="ECO:0000313" key="5">
    <source>
        <dbReference type="Proteomes" id="UP001204562"/>
    </source>
</evidence>
<accession>A0AAW5JM68</accession>
<feature type="signal peptide" evidence="2">
    <location>
        <begin position="1"/>
        <end position="21"/>
    </location>
</feature>
<keyword evidence="1" id="KW-1133">Transmembrane helix</keyword>
<feature type="domain" description="DUF4349" evidence="3">
    <location>
        <begin position="72"/>
        <end position="287"/>
    </location>
</feature>
<keyword evidence="2" id="KW-0732">Signal</keyword>
<organism evidence="4 5">
    <name type="scientific">Intestinimonas massiliensis</name>
    <name type="common">ex Afouda et al. 2020</name>
    <dbReference type="NCBI Taxonomy" id="1673721"/>
    <lineage>
        <taxon>Bacteria</taxon>
        <taxon>Bacillati</taxon>
        <taxon>Bacillota</taxon>
        <taxon>Clostridia</taxon>
        <taxon>Eubacteriales</taxon>
        <taxon>Intestinimonas</taxon>
    </lineage>
</organism>
<evidence type="ECO:0000256" key="1">
    <source>
        <dbReference type="SAM" id="Phobius"/>
    </source>
</evidence>
<evidence type="ECO:0000259" key="3">
    <source>
        <dbReference type="Pfam" id="PF14257"/>
    </source>
</evidence>
<gene>
    <name evidence="4" type="ORF">NE579_10730</name>
</gene>
<keyword evidence="1" id="KW-0812">Transmembrane</keyword>
<comment type="caution">
    <text evidence="4">The sequence shown here is derived from an EMBL/GenBank/DDBJ whole genome shotgun (WGS) entry which is preliminary data.</text>
</comment>
<feature type="chain" id="PRO_5043520919" evidence="2">
    <location>
        <begin position="22"/>
        <end position="315"/>
    </location>
</feature>
<sequence length="315" mass="33709">MKGKRILPLALLLAAALTACSGGNSATMAAAPSAAAEYKGEMDRPEEPAADMALSTTLRAAGAAAGVYADAKLIQRADYEVQTTDYPAAETALEALVERCGGYFEYQETSGGGYYESAARRWGSFTIRVPKEQYDTFTGSVGGVGHVVSQSGSAEDVGQTYYDIELRLQTQRTKQERLLALLEKAATMEDIISLENALSETEYQIEQYTSDLKRYDSLIDFATIELRLTEVARISDEPGEVAPLGTRVASAFGEGLHSFGDGLGNLAVWLAYHAVGVAAFLAVLAGAGLAVRRRLRKRGAVRAPSDAQTEETEGR</sequence>
<feature type="transmembrane region" description="Helical" evidence="1">
    <location>
        <begin position="266"/>
        <end position="291"/>
    </location>
</feature>
<proteinExistence type="predicted"/>
<name>A0AAW5JM68_9FIRM</name>
<evidence type="ECO:0000313" key="4">
    <source>
        <dbReference type="EMBL" id="MCQ4770928.1"/>
    </source>
</evidence>
<dbReference type="PROSITE" id="PS51257">
    <property type="entry name" value="PROKAR_LIPOPROTEIN"/>
    <property type="match status" value="1"/>
</dbReference>
<protein>
    <submittedName>
        <fullName evidence="4">DUF4349 domain-containing protein</fullName>
    </submittedName>
</protein>
<evidence type="ECO:0000256" key="2">
    <source>
        <dbReference type="SAM" id="SignalP"/>
    </source>
</evidence>
<dbReference type="AlphaFoldDB" id="A0AAW5JM68"/>
<dbReference type="Pfam" id="PF14257">
    <property type="entry name" value="DUF4349"/>
    <property type="match status" value="1"/>
</dbReference>
<keyword evidence="1" id="KW-0472">Membrane</keyword>
<dbReference type="RefSeq" id="WP_256304252.1">
    <property type="nucleotide sequence ID" value="NZ_JANFYS010000021.1"/>
</dbReference>
<dbReference type="EMBL" id="JANFYS010000021">
    <property type="protein sequence ID" value="MCQ4770928.1"/>
    <property type="molecule type" value="Genomic_DNA"/>
</dbReference>
<dbReference type="Proteomes" id="UP001204562">
    <property type="component" value="Unassembled WGS sequence"/>
</dbReference>